<name>A0A9P4MB81_9PEZI</name>
<sequence>TSPQPPPTHSKGSSYIEIHSPAVLNALRSVTDYYPGSDYEGSSVTLAEPYAPIVFHLDELEKHRGIFHPEDRHESVKDCKGLEDVHDHVGIVLDFVKAHHKDALAKEYERHQRERPVCTFDLLWTLFKPGTDVYYDRTSAALWDPYVVQSVTANAYSIDLCLWNLEYDGQYLQPQLRYAQILPFEGEKEISSLDIFPCEYLREDVHGEKMNHDAYRKKLEERGQLYYRLTERQCMWYDGLTLSFPRRKYVDLVMIDTESYQTTQSPNSMGSFPGAAPSMPPAPPPVVDLGERNAGGIPGCSCERCVALNSKTKRSPFAGYARINPVNVKQLTPHQYFLCTRSIIGFVLKIRSWQRLDVGYFSEPKFKVSMIDDLVIQKETRDLIKSLARKYTRVDTATDGGSSHDLWSADSVQGKGEGMIFLLHGKPGVGKTYTAECISEYTQRPLLSLTCTDIGTDPTEVETKLRYWFKLAKHWGAILLIDEADIYMEQRITQDLSRNNLVAGFLRALEYYNGILFLTTNRVGTFDEAFISRIHVSIHYPEFTDSDRREVWNTFFRKLEQEREDTMRIPIATKEYATDSREMKGLHWNGREIRNAFQTAVALAEVENDHDSEGRIRLKDTHIKSIVRMSNAFKKYLRTLHQADESKKALREGIRVDDF</sequence>
<dbReference type="PANTHER" id="PTHR46411">
    <property type="entry name" value="FAMILY ATPASE, PUTATIVE-RELATED"/>
    <property type="match status" value="1"/>
</dbReference>
<dbReference type="PANTHER" id="PTHR46411:SF4">
    <property type="entry name" value="AAA+ ATPASE DOMAIN-CONTAINING PROTEIN"/>
    <property type="match status" value="1"/>
</dbReference>
<dbReference type="CDD" id="cd19481">
    <property type="entry name" value="RecA-like_protease"/>
    <property type="match status" value="1"/>
</dbReference>
<dbReference type="InterPro" id="IPR056599">
    <property type="entry name" value="AAA_lid_fung"/>
</dbReference>
<feature type="domain" description="AAA+ ATPase" evidence="1">
    <location>
        <begin position="417"/>
        <end position="542"/>
    </location>
</feature>
<dbReference type="OrthoDB" id="10042665at2759"/>
<dbReference type="InterPro" id="IPR054289">
    <property type="entry name" value="DUF7025"/>
</dbReference>
<dbReference type="AlphaFoldDB" id="A0A9P4MB81"/>
<keyword evidence="3" id="KW-1185">Reference proteome</keyword>
<evidence type="ECO:0000313" key="2">
    <source>
        <dbReference type="EMBL" id="KAF2104080.1"/>
    </source>
</evidence>
<dbReference type="Proteomes" id="UP000799772">
    <property type="component" value="Unassembled WGS sequence"/>
</dbReference>
<dbReference type="Gene3D" id="3.40.50.300">
    <property type="entry name" value="P-loop containing nucleotide triphosphate hydrolases"/>
    <property type="match status" value="1"/>
</dbReference>
<dbReference type="SUPFAM" id="SSF52540">
    <property type="entry name" value="P-loop containing nucleoside triphosphate hydrolases"/>
    <property type="match status" value="1"/>
</dbReference>
<accession>A0A9P4MB81</accession>
<dbReference type="InterPro" id="IPR027417">
    <property type="entry name" value="P-loop_NTPase"/>
</dbReference>
<dbReference type="GO" id="GO:0005524">
    <property type="term" value="F:ATP binding"/>
    <property type="evidence" value="ECO:0007669"/>
    <property type="project" value="InterPro"/>
</dbReference>
<evidence type="ECO:0000313" key="3">
    <source>
        <dbReference type="Proteomes" id="UP000799772"/>
    </source>
</evidence>
<protein>
    <submittedName>
        <fullName evidence="2">P-loop containing nucleoside triphosphate hydrolase protein</fullName>
    </submittedName>
</protein>
<proteinExistence type="predicted"/>
<reference evidence="2" key="1">
    <citation type="journal article" date="2020" name="Stud. Mycol.">
        <title>101 Dothideomycetes genomes: a test case for predicting lifestyles and emergence of pathogens.</title>
        <authorList>
            <person name="Haridas S."/>
            <person name="Albert R."/>
            <person name="Binder M."/>
            <person name="Bloem J."/>
            <person name="Labutti K."/>
            <person name="Salamov A."/>
            <person name="Andreopoulos B."/>
            <person name="Baker S."/>
            <person name="Barry K."/>
            <person name="Bills G."/>
            <person name="Bluhm B."/>
            <person name="Cannon C."/>
            <person name="Castanera R."/>
            <person name="Culley D."/>
            <person name="Daum C."/>
            <person name="Ezra D."/>
            <person name="Gonzalez J."/>
            <person name="Henrissat B."/>
            <person name="Kuo A."/>
            <person name="Liang C."/>
            <person name="Lipzen A."/>
            <person name="Lutzoni F."/>
            <person name="Magnuson J."/>
            <person name="Mondo S."/>
            <person name="Nolan M."/>
            <person name="Ohm R."/>
            <person name="Pangilinan J."/>
            <person name="Park H.-J."/>
            <person name="Ramirez L."/>
            <person name="Alfaro M."/>
            <person name="Sun H."/>
            <person name="Tritt A."/>
            <person name="Yoshinaga Y."/>
            <person name="Zwiers L.-H."/>
            <person name="Turgeon B."/>
            <person name="Goodwin S."/>
            <person name="Spatafora J."/>
            <person name="Crous P."/>
            <person name="Grigoriev I."/>
        </authorList>
    </citation>
    <scope>NUCLEOTIDE SEQUENCE</scope>
    <source>
        <strain evidence="2">CBS 133067</strain>
    </source>
</reference>
<dbReference type="InterPro" id="IPR003593">
    <property type="entry name" value="AAA+_ATPase"/>
</dbReference>
<feature type="non-terminal residue" evidence="2">
    <location>
        <position position="1"/>
    </location>
</feature>
<dbReference type="Pfam" id="PF00004">
    <property type="entry name" value="AAA"/>
    <property type="match status" value="1"/>
</dbReference>
<keyword evidence="2" id="KW-0378">Hydrolase</keyword>
<dbReference type="Pfam" id="PF23232">
    <property type="entry name" value="AAA_lid_13"/>
    <property type="match status" value="1"/>
</dbReference>
<dbReference type="EMBL" id="ML978121">
    <property type="protein sequence ID" value="KAF2104080.1"/>
    <property type="molecule type" value="Genomic_DNA"/>
</dbReference>
<comment type="caution">
    <text evidence="2">The sequence shown here is derived from an EMBL/GenBank/DDBJ whole genome shotgun (WGS) entry which is preliminary data.</text>
</comment>
<feature type="non-terminal residue" evidence="2">
    <location>
        <position position="659"/>
    </location>
</feature>
<gene>
    <name evidence="2" type="ORF">NA57DRAFT_29129</name>
</gene>
<dbReference type="InterPro" id="IPR003959">
    <property type="entry name" value="ATPase_AAA_core"/>
</dbReference>
<dbReference type="SMART" id="SM00382">
    <property type="entry name" value="AAA"/>
    <property type="match status" value="1"/>
</dbReference>
<dbReference type="GO" id="GO:0016887">
    <property type="term" value="F:ATP hydrolysis activity"/>
    <property type="evidence" value="ECO:0007669"/>
    <property type="project" value="InterPro"/>
</dbReference>
<dbReference type="Pfam" id="PF22942">
    <property type="entry name" value="DUF7025"/>
    <property type="match status" value="1"/>
</dbReference>
<evidence type="ECO:0000259" key="1">
    <source>
        <dbReference type="SMART" id="SM00382"/>
    </source>
</evidence>
<organism evidence="2 3">
    <name type="scientific">Rhizodiscina lignyota</name>
    <dbReference type="NCBI Taxonomy" id="1504668"/>
    <lineage>
        <taxon>Eukaryota</taxon>
        <taxon>Fungi</taxon>
        <taxon>Dikarya</taxon>
        <taxon>Ascomycota</taxon>
        <taxon>Pezizomycotina</taxon>
        <taxon>Dothideomycetes</taxon>
        <taxon>Pleosporomycetidae</taxon>
        <taxon>Aulographales</taxon>
        <taxon>Rhizodiscinaceae</taxon>
        <taxon>Rhizodiscina</taxon>
    </lineage>
</organism>